<dbReference type="EMBL" id="JNAM01000010">
    <property type="protein sequence ID" value="KGF97600.1"/>
    <property type="molecule type" value="Genomic_DNA"/>
</dbReference>
<sequence length="115" mass="13252">MPKEKSPDFHQDFSAIPIITSDAIRSDSKKLVDDYCNLFEKEPDKAMASLVEDVCVHTTILAQLQQAIFVRQDQLKKIIAEKEKLEQEKESAEKVRTAQISKRLEKLEAYFHKGM</sequence>
<evidence type="ECO:0000313" key="2">
    <source>
        <dbReference type="EMBL" id="KGF97600.1"/>
    </source>
</evidence>
<reference evidence="3" key="1">
    <citation type="journal article" date="2014" name="Sci. Data">
        <title>Genomes of diverse isolates of the marine cyanobacterium Prochlorococcus.</title>
        <authorList>
            <person name="Biller S."/>
            <person name="Berube P."/>
            <person name="Thompson J."/>
            <person name="Kelly L."/>
            <person name="Roggensack S."/>
            <person name="Awad L."/>
            <person name="Roache-Johnson K."/>
            <person name="Ding H."/>
            <person name="Giovannoni S.J."/>
            <person name="Moore L.R."/>
            <person name="Chisholm S.W."/>
        </authorList>
    </citation>
    <scope>NUCLEOTIDE SEQUENCE [LARGE SCALE GENOMIC DNA]</scope>
    <source>
        <strain evidence="3">MIT 9302</strain>
    </source>
</reference>
<feature type="coiled-coil region" evidence="1">
    <location>
        <begin position="75"/>
        <end position="102"/>
    </location>
</feature>
<keyword evidence="1" id="KW-0175">Coiled coil</keyword>
<dbReference type="AlphaFoldDB" id="A0A0A2A7R9"/>
<comment type="caution">
    <text evidence="2">The sequence shown here is derived from an EMBL/GenBank/DDBJ whole genome shotgun (WGS) entry which is preliminary data.</text>
</comment>
<dbReference type="STRING" id="74545.EU96_1314"/>
<proteinExistence type="predicted"/>
<dbReference type="Proteomes" id="UP000030445">
    <property type="component" value="Unassembled WGS sequence"/>
</dbReference>
<accession>A0A0A2A7R9</accession>
<dbReference type="RefSeq" id="WP_032526951.1">
    <property type="nucleotide sequence ID" value="NZ_CP138951.1"/>
</dbReference>
<evidence type="ECO:0000313" key="3">
    <source>
        <dbReference type="Proteomes" id="UP000030445"/>
    </source>
</evidence>
<organism evidence="2 3">
    <name type="scientific">Prochlorococcus marinus str. MIT 9302</name>
    <dbReference type="NCBI Taxonomy" id="74545"/>
    <lineage>
        <taxon>Bacteria</taxon>
        <taxon>Bacillati</taxon>
        <taxon>Cyanobacteriota</taxon>
        <taxon>Cyanophyceae</taxon>
        <taxon>Synechococcales</taxon>
        <taxon>Prochlorococcaceae</taxon>
        <taxon>Prochlorococcus</taxon>
    </lineage>
</organism>
<protein>
    <submittedName>
        <fullName evidence="2">Uncharacterized protein</fullName>
    </submittedName>
</protein>
<evidence type="ECO:0000256" key="1">
    <source>
        <dbReference type="SAM" id="Coils"/>
    </source>
</evidence>
<name>A0A0A2A7R9_PROMR</name>
<gene>
    <name evidence="2" type="ORF">EU96_1314</name>
</gene>